<dbReference type="EMBL" id="JACHMM010000001">
    <property type="protein sequence ID" value="MBB5788885.1"/>
    <property type="molecule type" value="Genomic_DNA"/>
</dbReference>
<reference evidence="1 2" key="1">
    <citation type="submission" date="2020-08" db="EMBL/GenBank/DDBJ databases">
        <title>Sequencing the genomes of 1000 actinobacteria strains.</title>
        <authorList>
            <person name="Klenk H.-P."/>
        </authorList>
    </citation>
    <scope>NUCLEOTIDE SEQUENCE [LARGE SCALE GENOMIC DNA]</scope>
    <source>
        <strain evidence="1 2">DSM 102122</strain>
    </source>
</reference>
<dbReference type="RefSeq" id="WP_184823852.1">
    <property type="nucleotide sequence ID" value="NZ_JACHMM010000001.1"/>
</dbReference>
<evidence type="ECO:0000313" key="1">
    <source>
        <dbReference type="EMBL" id="MBB5788885.1"/>
    </source>
</evidence>
<proteinExistence type="predicted"/>
<sequence length="61" mass="6375">MRRLVASVAIGIGVLVGGIGLTAAPANAALDTGACVGHDWFFVDGGGYGWIYDSDRCDYWP</sequence>
<evidence type="ECO:0000313" key="2">
    <source>
        <dbReference type="Proteomes" id="UP000542813"/>
    </source>
</evidence>
<gene>
    <name evidence="1" type="ORF">HD601_003460</name>
</gene>
<name>A0A7W9GRU8_9ACTN</name>
<comment type="caution">
    <text evidence="1">The sequence shown here is derived from an EMBL/GenBank/DDBJ whole genome shotgun (WGS) entry which is preliminary data.</text>
</comment>
<accession>A0A7W9GRU8</accession>
<protein>
    <submittedName>
        <fullName evidence="1">Uncharacterized protein</fullName>
    </submittedName>
</protein>
<dbReference type="AlphaFoldDB" id="A0A7W9GRU8"/>
<keyword evidence="2" id="KW-1185">Reference proteome</keyword>
<dbReference type="Proteomes" id="UP000542813">
    <property type="component" value="Unassembled WGS sequence"/>
</dbReference>
<organism evidence="1 2">
    <name type="scientific">Jiangella mangrovi</name>
    <dbReference type="NCBI Taxonomy" id="1524084"/>
    <lineage>
        <taxon>Bacteria</taxon>
        <taxon>Bacillati</taxon>
        <taxon>Actinomycetota</taxon>
        <taxon>Actinomycetes</taxon>
        <taxon>Jiangellales</taxon>
        <taxon>Jiangellaceae</taxon>
        <taxon>Jiangella</taxon>
    </lineage>
</organism>